<evidence type="ECO:0000313" key="2">
    <source>
        <dbReference type="EMBL" id="AZT91418.1"/>
    </source>
</evidence>
<feature type="transmembrane region" description="Helical" evidence="1">
    <location>
        <begin position="423"/>
        <end position="448"/>
    </location>
</feature>
<feature type="transmembrane region" description="Helical" evidence="1">
    <location>
        <begin position="236"/>
        <end position="254"/>
    </location>
</feature>
<reference evidence="2 3" key="1">
    <citation type="submission" date="2018-12" db="EMBL/GenBank/DDBJ databases">
        <title>Genome sequence from the cellulolytic species, Caldicellulosiruptor changbaiensis.</title>
        <authorList>
            <person name="Blumer-Schuette S.E."/>
            <person name="Mendoza C."/>
        </authorList>
    </citation>
    <scope>NUCLEOTIDE SEQUENCE [LARGE SCALE GENOMIC DNA]</scope>
    <source>
        <strain evidence="2 3">CBS-Z</strain>
    </source>
</reference>
<keyword evidence="3" id="KW-1185">Reference proteome</keyword>
<dbReference type="RefSeq" id="WP_127352739.1">
    <property type="nucleotide sequence ID" value="NZ_CP034791.1"/>
</dbReference>
<sequence>MRDSIAVRLLDLFLPFIKKAGIDYATLKILLRYKFLVAKRSVPTLQKSSVADKLSKIFYIILQFFIGFIPAVFLLINSTMFVRISLNIVILLFLVVSTIISDFSWFILDITEKNIILTKPVDDKTYAFAKTYFIVVMLFSRTFLIFLLSLILGAIKYKLAFFILLLLVYLLVLLFSYCLCNLLYAGILVYFDGEKLRDVIVGFQITLMVVFTIFYQLSGQIFEAVAKANFSKVHSWWLYILPSSWFASLFEYLYGSNRSLLNLFLGVMAIVITLFLVYLHISYTGKILEKNLVKLNAGEIEVKPKIYKVGFISNVLLRNGVQRASYIFAKAQLKRDRYLKSSIYPSLASFLVIAIAPVIREAFQKKSVLDVISKEFFFYYSMYVFITGMISIFQMVQITSNKNAAWIYQVLPIKKPFDIKKGAYLAFVFTIGVRLFIILSIILFILIHNSIIDYLTMFFILMFFSLLVFPLATQQMPFSRAVQEPQQGKRGTGLWYLVYMALGTGLGFVHYFWLKKYKLYFLIGLIIVDVILWLVRFEMMNDCEEEEHKKNSEKIVLPYRKW</sequence>
<feature type="transmembrane region" description="Helical" evidence="1">
    <location>
        <begin position="128"/>
        <end position="152"/>
    </location>
</feature>
<keyword evidence="1" id="KW-0812">Transmembrane</keyword>
<dbReference type="AlphaFoldDB" id="A0A3T0D8U8"/>
<feature type="transmembrane region" description="Helical" evidence="1">
    <location>
        <begin position="57"/>
        <end position="76"/>
    </location>
</feature>
<feature type="transmembrane region" description="Helical" evidence="1">
    <location>
        <begin position="379"/>
        <end position="396"/>
    </location>
</feature>
<gene>
    <name evidence="2" type="ORF">ELD05_12860</name>
</gene>
<feature type="transmembrane region" description="Helical" evidence="1">
    <location>
        <begin position="88"/>
        <end position="108"/>
    </location>
</feature>
<evidence type="ECO:0000256" key="1">
    <source>
        <dbReference type="SAM" id="Phobius"/>
    </source>
</evidence>
<proteinExistence type="predicted"/>
<feature type="transmembrane region" description="Helical" evidence="1">
    <location>
        <begin position="159"/>
        <end position="187"/>
    </location>
</feature>
<organism evidence="2 3">
    <name type="scientific">Caldicellulosiruptor changbaiensis</name>
    <dbReference type="NCBI Taxonomy" id="1222016"/>
    <lineage>
        <taxon>Bacteria</taxon>
        <taxon>Bacillati</taxon>
        <taxon>Bacillota</taxon>
        <taxon>Bacillota incertae sedis</taxon>
        <taxon>Caldicellulosiruptorales</taxon>
        <taxon>Caldicellulosiruptoraceae</taxon>
        <taxon>Caldicellulosiruptor</taxon>
    </lineage>
</organism>
<feature type="transmembrane region" description="Helical" evidence="1">
    <location>
        <begin position="199"/>
        <end position="215"/>
    </location>
</feature>
<dbReference type="EMBL" id="CP034791">
    <property type="protein sequence ID" value="AZT91418.1"/>
    <property type="molecule type" value="Genomic_DNA"/>
</dbReference>
<keyword evidence="1" id="KW-0472">Membrane</keyword>
<feature type="transmembrane region" description="Helical" evidence="1">
    <location>
        <begin position="260"/>
        <end position="281"/>
    </location>
</feature>
<feature type="transmembrane region" description="Helical" evidence="1">
    <location>
        <begin position="519"/>
        <end position="535"/>
    </location>
</feature>
<name>A0A3T0D8U8_9FIRM</name>
<feature type="transmembrane region" description="Helical" evidence="1">
    <location>
        <begin position="342"/>
        <end position="359"/>
    </location>
</feature>
<protein>
    <submittedName>
        <fullName evidence="2">Uncharacterized protein</fullName>
    </submittedName>
</protein>
<dbReference type="Proteomes" id="UP000282930">
    <property type="component" value="Chromosome"/>
</dbReference>
<feature type="transmembrane region" description="Helical" evidence="1">
    <location>
        <begin position="494"/>
        <end position="513"/>
    </location>
</feature>
<keyword evidence="1" id="KW-1133">Transmembrane helix</keyword>
<evidence type="ECO:0000313" key="3">
    <source>
        <dbReference type="Proteomes" id="UP000282930"/>
    </source>
</evidence>
<accession>A0A3T0D8U8</accession>
<feature type="transmembrane region" description="Helical" evidence="1">
    <location>
        <begin position="454"/>
        <end position="473"/>
    </location>
</feature>
<dbReference type="KEGG" id="ccha:ELD05_12860"/>